<evidence type="ECO:0000313" key="2">
    <source>
        <dbReference type="EMBL" id="KAF2189486.1"/>
    </source>
</evidence>
<keyword evidence="1" id="KW-1133">Transmembrane helix</keyword>
<reference evidence="2" key="1">
    <citation type="journal article" date="2020" name="Stud. Mycol.">
        <title>101 Dothideomycetes genomes: a test case for predicting lifestyles and emergence of pathogens.</title>
        <authorList>
            <person name="Haridas S."/>
            <person name="Albert R."/>
            <person name="Binder M."/>
            <person name="Bloem J."/>
            <person name="Labutti K."/>
            <person name="Salamov A."/>
            <person name="Andreopoulos B."/>
            <person name="Baker S."/>
            <person name="Barry K."/>
            <person name="Bills G."/>
            <person name="Bluhm B."/>
            <person name="Cannon C."/>
            <person name="Castanera R."/>
            <person name="Culley D."/>
            <person name="Daum C."/>
            <person name="Ezra D."/>
            <person name="Gonzalez J."/>
            <person name="Henrissat B."/>
            <person name="Kuo A."/>
            <person name="Liang C."/>
            <person name="Lipzen A."/>
            <person name="Lutzoni F."/>
            <person name="Magnuson J."/>
            <person name="Mondo S."/>
            <person name="Nolan M."/>
            <person name="Ohm R."/>
            <person name="Pangilinan J."/>
            <person name="Park H.-J."/>
            <person name="Ramirez L."/>
            <person name="Alfaro M."/>
            <person name="Sun H."/>
            <person name="Tritt A."/>
            <person name="Yoshinaga Y."/>
            <person name="Zwiers L.-H."/>
            <person name="Turgeon B."/>
            <person name="Goodwin S."/>
            <person name="Spatafora J."/>
            <person name="Crous P."/>
            <person name="Grigoriev I."/>
        </authorList>
    </citation>
    <scope>NUCLEOTIDE SEQUENCE</scope>
    <source>
        <strain evidence="2">CBS 207.26</strain>
    </source>
</reference>
<dbReference type="Proteomes" id="UP000800200">
    <property type="component" value="Unassembled WGS sequence"/>
</dbReference>
<keyword evidence="1" id="KW-0812">Transmembrane</keyword>
<dbReference type="AlphaFoldDB" id="A0A6A6EHZ0"/>
<accession>A0A6A6EHZ0</accession>
<keyword evidence="3" id="KW-1185">Reference proteome</keyword>
<organism evidence="2 3">
    <name type="scientific">Zopfia rhizophila CBS 207.26</name>
    <dbReference type="NCBI Taxonomy" id="1314779"/>
    <lineage>
        <taxon>Eukaryota</taxon>
        <taxon>Fungi</taxon>
        <taxon>Dikarya</taxon>
        <taxon>Ascomycota</taxon>
        <taxon>Pezizomycotina</taxon>
        <taxon>Dothideomycetes</taxon>
        <taxon>Dothideomycetes incertae sedis</taxon>
        <taxon>Zopfiaceae</taxon>
        <taxon>Zopfia</taxon>
    </lineage>
</organism>
<name>A0A6A6EHZ0_9PEZI</name>
<evidence type="ECO:0000256" key="1">
    <source>
        <dbReference type="SAM" id="Phobius"/>
    </source>
</evidence>
<protein>
    <submittedName>
        <fullName evidence="2">Uncharacterized protein</fullName>
    </submittedName>
</protein>
<evidence type="ECO:0000313" key="3">
    <source>
        <dbReference type="Proteomes" id="UP000800200"/>
    </source>
</evidence>
<keyword evidence="1" id="KW-0472">Membrane</keyword>
<feature type="transmembrane region" description="Helical" evidence="1">
    <location>
        <begin position="32"/>
        <end position="51"/>
    </location>
</feature>
<gene>
    <name evidence="2" type="ORF">K469DRAFT_41183</name>
</gene>
<proteinExistence type="predicted"/>
<sequence length="82" mass="8988">MHASSRTGIRAWHDKGTTRHLTTSSLQLCNSLGALCASMISFLSLILLLGFPASPLHSFNMSYLVLDSLQNFASLSFEYLPV</sequence>
<dbReference type="EMBL" id="ML994620">
    <property type="protein sequence ID" value="KAF2189486.1"/>
    <property type="molecule type" value="Genomic_DNA"/>
</dbReference>